<dbReference type="Proteomes" id="UP000627166">
    <property type="component" value="Unassembled WGS sequence"/>
</dbReference>
<evidence type="ECO:0000313" key="1">
    <source>
        <dbReference type="EMBL" id="MBD8046701.1"/>
    </source>
</evidence>
<keyword evidence="2" id="KW-1185">Reference proteome</keyword>
<protein>
    <recommendedName>
        <fullName evidence="3">SMI1/KNR4 family protein</fullName>
    </recommendedName>
</protein>
<comment type="caution">
    <text evidence="1">The sequence shown here is derived from an EMBL/GenBank/DDBJ whole genome shotgun (WGS) entry which is preliminary data.</text>
</comment>
<proteinExistence type="predicted"/>
<dbReference type="EMBL" id="JACSQB010000048">
    <property type="protein sequence ID" value="MBD8046701.1"/>
    <property type="molecule type" value="Genomic_DNA"/>
</dbReference>
<accession>A0ABR8YR45</accession>
<dbReference type="RefSeq" id="WP_191739675.1">
    <property type="nucleotide sequence ID" value="NZ_JACSQB010000048.1"/>
</dbReference>
<organism evidence="1 2">
    <name type="scientific">Clostridium faecium</name>
    <dbReference type="NCBI Taxonomy" id="2762223"/>
    <lineage>
        <taxon>Bacteria</taxon>
        <taxon>Bacillati</taxon>
        <taxon>Bacillota</taxon>
        <taxon>Clostridia</taxon>
        <taxon>Eubacteriales</taxon>
        <taxon>Clostridiaceae</taxon>
        <taxon>Clostridium</taxon>
    </lineage>
</organism>
<sequence length="203" mass="24584">MINSNYKIPLLYKKMDERGWLDKNNKSYLWLNEMEWMTIDEIKEYEYDDRENKLLIPFAFTGGGDKWVWVVDDVDKEYYVGFCPSGEWNGNYYAKNTEDAIFRQIIEYVSDSNFYLIKEESKSYQVGEEELKKQLTTWGKNFQGVLNNEYLNVIDMLSQLSLKYTKNKYGEWYALLSIEEQDELIEKYIKFDLLDEEFEWYIE</sequence>
<gene>
    <name evidence="1" type="ORF">H9637_06525</name>
</gene>
<evidence type="ECO:0000313" key="2">
    <source>
        <dbReference type="Proteomes" id="UP000627166"/>
    </source>
</evidence>
<reference evidence="1 2" key="1">
    <citation type="submission" date="2020-08" db="EMBL/GenBank/DDBJ databases">
        <title>A Genomic Blueprint of the Chicken Gut Microbiome.</title>
        <authorList>
            <person name="Gilroy R."/>
            <person name="Ravi A."/>
            <person name="Getino M."/>
            <person name="Pursley I."/>
            <person name="Horton D.L."/>
            <person name="Alikhan N.-F."/>
            <person name="Baker D."/>
            <person name="Gharbi K."/>
            <person name="Hall N."/>
            <person name="Watson M."/>
            <person name="Adriaenssens E.M."/>
            <person name="Foster-Nyarko E."/>
            <person name="Jarju S."/>
            <person name="Secka A."/>
            <person name="Antonio M."/>
            <person name="Oren A."/>
            <person name="Chaudhuri R."/>
            <person name="La Ragione R.M."/>
            <person name="Hildebrand F."/>
            <person name="Pallen M.J."/>
        </authorList>
    </citation>
    <scope>NUCLEOTIDE SEQUENCE [LARGE SCALE GENOMIC DNA]</scope>
    <source>
        <strain evidence="1 2">N37</strain>
    </source>
</reference>
<evidence type="ECO:0008006" key="3">
    <source>
        <dbReference type="Google" id="ProtNLM"/>
    </source>
</evidence>
<name>A0ABR8YR45_9CLOT</name>